<evidence type="ECO:0000256" key="2">
    <source>
        <dbReference type="ARBA" id="ARBA00023315"/>
    </source>
</evidence>
<dbReference type="Pfam" id="PF00583">
    <property type="entry name" value="Acetyltransf_1"/>
    <property type="match status" value="1"/>
</dbReference>
<dbReference type="AlphaFoldDB" id="H8I705"/>
<dbReference type="GO" id="GO:0016747">
    <property type="term" value="F:acyltransferase activity, transferring groups other than amino-acyl groups"/>
    <property type="evidence" value="ECO:0007669"/>
    <property type="project" value="InterPro"/>
</dbReference>
<dbReference type="SUPFAM" id="SSF55729">
    <property type="entry name" value="Acyl-CoA N-acyltransferases (Nat)"/>
    <property type="match status" value="1"/>
</dbReference>
<dbReference type="RefSeq" id="WP_014405673.1">
    <property type="nucleotide sequence ID" value="NC_017034.1"/>
</dbReference>
<dbReference type="InterPro" id="IPR000182">
    <property type="entry name" value="GNAT_dom"/>
</dbReference>
<dbReference type="OrthoDB" id="43754at2157"/>
<protein>
    <submittedName>
        <fullName evidence="4">Acetyltransferase</fullName>
    </submittedName>
</protein>
<dbReference type="EMBL" id="CP003243">
    <property type="protein sequence ID" value="AFC99835.1"/>
    <property type="molecule type" value="Genomic_DNA"/>
</dbReference>
<dbReference type="Gene3D" id="3.40.630.30">
    <property type="match status" value="1"/>
</dbReference>
<evidence type="ECO:0000313" key="4">
    <source>
        <dbReference type="EMBL" id="AFC99835.1"/>
    </source>
</evidence>
<evidence type="ECO:0000256" key="1">
    <source>
        <dbReference type="ARBA" id="ARBA00022679"/>
    </source>
</evidence>
<feature type="domain" description="N-acetyltransferase" evidence="3">
    <location>
        <begin position="164"/>
        <end position="303"/>
    </location>
</feature>
<name>H8I705_METCZ</name>
<dbReference type="KEGG" id="mez:Mtc_1079"/>
<gene>
    <name evidence="4" type="ordered locus">Mtc_1079</name>
</gene>
<evidence type="ECO:0000259" key="3">
    <source>
        <dbReference type="PROSITE" id="PS51186"/>
    </source>
</evidence>
<dbReference type="PANTHER" id="PTHR43877:SF2">
    <property type="entry name" value="AMINOALKYLPHOSPHONATE N-ACETYLTRANSFERASE-RELATED"/>
    <property type="match status" value="1"/>
</dbReference>
<dbReference type="CDD" id="cd04301">
    <property type="entry name" value="NAT_SF"/>
    <property type="match status" value="1"/>
</dbReference>
<keyword evidence="1" id="KW-0808">Transferase</keyword>
<keyword evidence="2" id="KW-0012">Acyltransferase</keyword>
<dbReference type="PROSITE" id="PS51186">
    <property type="entry name" value="GNAT"/>
    <property type="match status" value="1"/>
</dbReference>
<dbReference type="InterPro" id="IPR050832">
    <property type="entry name" value="Bact_Acetyltransf"/>
</dbReference>
<dbReference type="InterPro" id="IPR016181">
    <property type="entry name" value="Acyl_CoA_acyltransferase"/>
</dbReference>
<dbReference type="PANTHER" id="PTHR43877">
    <property type="entry name" value="AMINOALKYLPHOSPHONATE N-ACETYLTRANSFERASE-RELATED-RELATED"/>
    <property type="match status" value="1"/>
</dbReference>
<accession>H8I705</accession>
<evidence type="ECO:0000313" key="5">
    <source>
        <dbReference type="Proteomes" id="UP000005233"/>
    </source>
</evidence>
<dbReference type="HOGENOM" id="CLU_917063_0_0_2"/>
<dbReference type="STRING" id="1041930.Mtc_1079"/>
<organism evidence="4 5">
    <name type="scientific">Methanocella conradii (strain DSM 24694 / JCM 17849 / CGMCC 1.5162 / HZ254)</name>
    <dbReference type="NCBI Taxonomy" id="1041930"/>
    <lineage>
        <taxon>Archaea</taxon>
        <taxon>Methanobacteriati</taxon>
        <taxon>Methanobacteriota</taxon>
        <taxon>Stenosarchaea group</taxon>
        <taxon>Methanomicrobia</taxon>
        <taxon>Methanocellales</taxon>
        <taxon>Methanocellaceae</taxon>
        <taxon>Methanocella</taxon>
    </lineage>
</organism>
<dbReference type="eggNOG" id="arCOG00833">
    <property type="taxonomic scope" value="Archaea"/>
</dbReference>
<keyword evidence="5" id="KW-1185">Reference proteome</keyword>
<reference evidence="4 5" key="1">
    <citation type="journal article" date="2012" name="J. Bacteriol.">
        <title>Complete genome sequence of a thermophilic methanogen, Methanocella conradii HZ254, isolated from Chinese rice field soil.</title>
        <authorList>
            <person name="Lu Z."/>
            <person name="Lu Y."/>
        </authorList>
    </citation>
    <scope>NUCLEOTIDE SEQUENCE [LARGE SCALE GENOMIC DNA]</scope>
    <source>
        <strain evidence="5">DSM 24694 / JCM 17849 / CGMCC 1.5162 / HZ254</strain>
    </source>
</reference>
<sequence length="303" mass="33559">MSWDKDGRHSGLEVARGAAEDIRDVFADAARCAPPEDSAYISYLLDMAIRGDIGVYSLSARCHTIGAICYRMLDGDVELAFGHVIWGDTEPYFLESVVKDLFDFGAHTIRSNFNWPAPWSFIRGAEAMGFKMVERMSMCLAPMPVKPSVSGFEILPWDDRHAGDVCRIISECQAPADRPVYPALSRTEDAVALVESVMRDEHGKFMRSLSYVAVVGRVIGFLISTMVSDGSILILDIGVERGHRRKGVGGAMLDRLIGDAYAAGYGQIILAVTSNNYDAIRLYRRKGFRVSGHYKHYIMSKVS</sequence>
<proteinExistence type="predicted"/>
<dbReference type="GeneID" id="11971204"/>
<dbReference type="Proteomes" id="UP000005233">
    <property type="component" value="Chromosome"/>
</dbReference>